<sequence length="296" mass="32835">MINSNCIDALSHLDVMLAQESTLKFFKYFKNTNACGINKAWRNAMITWIQQVQKTLLLSPDTVWIAMSYFDRYLCSGKGKSTHVLKDKLEFQLAAVTAFYTAVKIHEPVVLGVDVLVMLCRGIHTEEDIINMEYDILTALEWRVSCPTGMDFARSICELIREDDNLPSYIADSILGSCEQHMDNAVADINFWCCRPSVLGISCVVSALAASDVLTLEESQAIWVRLSTLCNFDLSSVDIAAAQQYLMSQSSQCESDIISQVAKQQQPVPNTSADMSYNVEVGSLSPISVVQSARTA</sequence>
<evidence type="ECO:0000259" key="5">
    <source>
        <dbReference type="SMART" id="SM00385"/>
    </source>
</evidence>
<evidence type="ECO:0000313" key="7">
    <source>
        <dbReference type="Proteomes" id="UP001530293"/>
    </source>
</evidence>
<organism evidence="6 7">
    <name type="scientific">Discostella pseudostelligera</name>
    <dbReference type="NCBI Taxonomy" id="259834"/>
    <lineage>
        <taxon>Eukaryota</taxon>
        <taxon>Sar</taxon>
        <taxon>Stramenopiles</taxon>
        <taxon>Ochrophyta</taxon>
        <taxon>Bacillariophyta</taxon>
        <taxon>Coscinodiscophyceae</taxon>
        <taxon>Thalassiosirophycidae</taxon>
        <taxon>Stephanodiscales</taxon>
        <taxon>Stephanodiscaceae</taxon>
        <taxon>Discostella</taxon>
    </lineage>
</organism>
<evidence type="ECO:0000256" key="2">
    <source>
        <dbReference type="ARBA" id="ARBA00023127"/>
    </source>
</evidence>
<keyword evidence="1" id="KW-0132">Cell division</keyword>
<protein>
    <recommendedName>
        <fullName evidence="5">Cyclin-like domain-containing protein</fullName>
    </recommendedName>
</protein>
<comment type="caution">
    <text evidence="6">The sequence shown here is derived from an EMBL/GenBank/DDBJ whole genome shotgun (WGS) entry which is preliminary data.</text>
</comment>
<dbReference type="PROSITE" id="PS00292">
    <property type="entry name" value="CYCLINS"/>
    <property type="match status" value="1"/>
</dbReference>
<dbReference type="FunFam" id="1.10.472.10:FF:000093">
    <property type="entry name" value="Predicted protein"/>
    <property type="match status" value="1"/>
</dbReference>
<evidence type="ECO:0000256" key="1">
    <source>
        <dbReference type="ARBA" id="ARBA00022618"/>
    </source>
</evidence>
<dbReference type="Gene3D" id="1.10.472.10">
    <property type="entry name" value="Cyclin-like"/>
    <property type="match status" value="2"/>
</dbReference>
<evidence type="ECO:0000256" key="3">
    <source>
        <dbReference type="ARBA" id="ARBA00023306"/>
    </source>
</evidence>
<feature type="domain" description="Cyclin-like" evidence="5">
    <location>
        <begin position="47"/>
        <end position="138"/>
    </location>
</feature>
<dbReference type="InterPro" id="IPR048258">
    <property type="entry name" value="Cyclins_cyclin-box"/>
</dbReference>
<dbReference type="SMART" id="SM00385">
    <property type="entry name" value="CYCLIN"/>
    <property type="match status" value="1"/>
</dbReference>
<dbReference type="InterPro" id="IPR036915">
    <property type="entry name" value="Cyclin-like_sf"/>
</dbReference>
<evidence type="ECO:0000313" key="6">
    <source>
        <dbReference type="EMBL" id="KAL3762347.1"/>
    </source>
</evidence>
<keyword evidence="2 4" id="KW-0195">Cyclin</keyword>
<dbReference type="EMBL" id="JALLBG020000136">
    <property type="protein sequence ID" value="KAL3762347.1"/>
    <property type="molecule type" value="Genomic_DNA"/>
</dbReference>
<name>A0ABD3MFH8_9STRA</name>
<keyword evidence="7" id="KW-1185">Reference proteome</keyword>
<keyword evidence="3" id="KW-0131">Cell cycle</keyword>
<dbReference type="InterPro" id="IPR013763">
    <property type="entry name" value="Cyclin-like_dom"/>
</dbReference>
<dbReference type="PANTHER" id="PTHR10177">
    <property type="entry name" value="CYCLINS"/>
    <property type="match status" value="1"/>
</dbReference>
<dbReference type="AlphaFoldDB" id="A0ABD3MFH8"/>
<dbReference type="SUPFAM" id="SSF47954">
    <property type="entry name" value="Cyclin-like"/>
    <property type="match status" value="1"/>
</dbReference>
<comment type="similarity">
    <text evidence="4">Belongs to the cyclin family.</text>
</comment>
<evidence type="ECO:0000256" key="4">
    <source>
        <dbReference type="RuleBase" id="RU000383"/>
    </source>
</evidence>
<gene>
    <name evidence="6" type="ORF">ACHAWU_003852</name>
</gene>
<dbReference type="GO" id="GO:0051301">
    <property type="term" value="P:cell division"/>
    <property type="evidence" value="ECO:0007669"/>
    <property type="project" value="UniProtKB-KW"/>
</dbReference>
<dbReference type="Proteomes" id="UP001530293">
    <property type="component" value="Unassembled WGS sequence"/>
</dbReference>
<dbReference type="InterPro" id="IPR039361">
    <property type="entry name" value="Cyclin"/>
</dbReference>
<accession>A0ABD3MFH8</accession>
<proteinExistence type="inferred from homology"/>
<reference evidence="6 7" key="1">
    <citation type="submission" date="2024-10" db="EMBL/GenBank/DDBJ databases">
        <title>Updated reference genomes for cyclostephanoid diatoms.</title>
        <authorList>
            <person name="Roberts W.R."/>
            <person name="Alverson A.J."/>
        </authorList>
    </citation>
    <scope>NUCLEOTIDE SEQUENCE [LARGE SCALE GENOMIC DNA]</scope>
    <source>
        <strain evidence="6 7">AJA232-27</strain>
    </source>
</reference>
<dbReference type="InterPro" id="IPR006671">
    <property type="entry name" value="Cyclin_N"/>
</dbReference>
<dbReference type="Pfam" id="PF00134">
    <property type="entry name" value="Cyclin_N"/>
    <property type="match status" value="1"/>
</dbReference>